<proteinExistence type="predicted"/>
<comment type="caution">
    <text evidence="1">The sequence shown here is derived from an EMBL/GenBank/DDBJ whole genome shotgun (WGS) entry which is preliminary data.</text>
</comment>
<dbReference type="InParanoid" id="A0A1Y1YH85"/>
<accession>A0A1Y1YH85</accession>
<name>A0A1Y1YH85_9FUNG</name>
<dbReference type="AlphaFoldDB" id="A0A1Y1YH85"/>
<protein>
    <submittedName>
        <fullName evidence="1">Uncharacterized protein</fullName>
    </submittedName>
</protein>
<keyword evidence="2" id="KW-1185">Reference proteome</keyword>
<gene>
    <name evidence="1" type="ORF">K493DRAFT_314235</name>
</gene>
<evidence type="ECO:0000313" key="1">
    <source>
        <dbReference type="EMBL" id="ORX97086.1"/>
    </source>
</evidence>
<sequence length="198" mass="22848">MTGLKSMKFPHLVSYLSNCTTDRLEEASRLLEGGPSKQGLPVLEFGQDKVGTFRSTVVAVHVNPKTHWLTFHLKREEYLFHHAKPRNLCHLWRSVCRLRPTPPYQHHPLNLTTTGMNIQVVKDCWHLTYLVEKVPVDHPTSHSEVRAVIPLSFQCHLGFLRSELQKPRAPSRFPSSWWRPADTLPYFRMSFETDSAAP</sequence>
<evidence type="ECO:0000313" key="2">
    <source>
        <dbReference type="Proteomes" id="UP000193498"/>
    </source>
</evidence>
<reference evidence="1 2" key="1">
    <citation type="submission" date="2016-07" db="EMBL/GenBank/DDBJ databases">
        <title>Pervasive Adenine N6-methylation of Active Genes in Fungi.</title>
        <authorList>
            <consortium name="DOE Joint Genome Institute"/>
            <person name="Mondo S.J."/>
            <person name="Dannebaum R.O."/>
            <person name="Kuo R.C."/>
            <person name="Labutti K."/>
            <person name="Haridas S."/>
            <person name="Kuo A."/>
            <person name="Salamov A."/>
            <person name="Ahrendt S.R."/>
            <person name="Lipzen A."/>
            <person name="Sullivan W."/>
            <person name="Andreopoulos W.B."/>
            <person name="Clum A."/>
            <person name="Lindquist E."/>
            <person name="Daum C."/>
            <person name="Ramamoorthy G.K."/>
            <person name="Gryganskyi A."/>
            <person name="Culley D."/>
            <person name="Magnuson J.K."/>
            <person name="James T.Y."/>
            <person name="O'Malley M.A."/>
            <person name="Stajich J.E."/>
            <person name="Spatafora J.W."/>
            <person name="Visel A."/>
            <person name="Grigoriev I.V."/>
        </authorList>
    </citation>
    <scope>NUCLEOTIDE SEQUENCE [LARGE SCALE GENOMIC DNA]</scope>
    <source>
        <strain evidence="1 2">CBS 931.73</strain>
    </source>
</reference>
<organism evidence="1 2">
    <name type="scientific">Basidiobolus meristosporus CBS 931.73</name>
    <dbReference type="NCBI Taxonomy" id="1314790"/>
    <lineage>
        <taxon>Eukaryota</taxon>
        <taxon>Fungi</taxon>
        <taxon>Fungi incertae sedis</taxon>
        <taxon>Zoopagomycota</taxon>
        <taxon>Entomophthoromycotina</taxon>
        <taxon>Basidiobolomycetes</taxon>
        <taxon>Basidiobolales</taxon>
        <taxon>Basidiobolaceae</taxon>
        <taxon>Basidiobolus</taxon>
    </lineage>
</organism>
<dbReference type="Proteomes" id="UP000193498">
    <property type="component" value="Unassembled WGS sequence"/>
</dbReference>
<dbReference type="EMBL" id="MCFE01000140">
    <property type="protein sequence ID" value="ORX97086.1"/>
    <property type="molecule type" value="Genomic_DNA"/>
</dbReference>